<sequence>MSVVVLDVPKVANEDRVHLVPIGAGIERLILRLGFTEEPNVPAELRLAMAQHQIPNFDPERVTYYVGRQTVVATKARTGMALWREIIFAMLNRNAELTADYFSIPAPQVVEIGSSVEI</sequence>
<feature type="domain" description="K+ potassium transporter C-terminal" evidence="2">
    <location>
        <begin position="2"/>
        <end position="118"/>
    </location>
</feature>
<evidence type="ECO:0000256" key="1">
    <source>
        <dbReference type="ARBA" id="ARBA00022847"/>
    </source>
</evidence>
<reference evidence="3 4" key="1">
    <citation type="submission" date="2019-07" db="EMBL/GenBank/DDBJ databases">
        <title>Whole genome shotgun sequence of Microvirga aerophila NBRC 106136.</title>
        <authorList>
            <person name="Hosoyama A."/>
            <person name="Uohara A."/>
            <person name="Ohji S."/>
            <person name="Ichikawa N."/>
        </authorList>
    </citation>
    <scope>NUCLEOTIDE SEQUENCE [LARGE SCALE GENOMIC DNA]</scope>
    <source>
        <strain evidence="3 4">NBRC 106136</strain>
    </source>
</reference>
<dbReference type="InterPro" id="IPR053952">
    <property type="entry name" value="K_trans_C"/>
</dbReference>
<dbReference type="Proteomes" id="UP000321085">
    <property type="component" value="Unassembled WGS sequence"/>
</dbReference>
<evidence type="ECO:0000313" key="4">
    <source>
        <dbReference type="Proteomes" id="UP000321085"/>
    </source>
</evidence>
<organism evidence="3 4">
    <name type="scientific">Microvirga aerophila</name>
    <dbReference type="NCBI Taxonomy" id="670291"/>
    <lineage>
        <taxon>Bacteria</taxon>
        <taxon>Pseudomonadati</taxon>
        <taxon>Pseudomonadota</taxon>
        <taxon>Alphaproteobacteria</taxon>
        <taxon>Hyphomicrobiales</taxon>
        <taxon>Methylobacteriaceae</taxon>
        <taxon>Microvirga</taxon>
    </lineage>
</organism>
<evidence type="ECO:0000313" key="3">
    <source>
        <dbReference type="EMBL" id="GEO17913.1"/>
    </source>
</evidence>
<gene>
    <name evidence="3" type="ORF">MAE02_56090</name>
</gene>
<keyword evidence="4" id="KW-1185">Reference proteome</keyword>
<proteinExistence type="predicted"/>
<protein>
    <recommendedName>
        <fullName evidence="2">K+ potassium transporter C-terminal domain-containing protein</fullName>
    </recommendedName>
</protein>
<keyword evidence="1" id="KW-0769">Symport</keyword>
<dbReference type="Pfam" id="PF22776">
    <property type="entry name" value="K_trans_C"/>
    <property type="match status" value="1"/>
</dbReference>
<keyword evidence="1" id="KW-0813">Transport</keyword>
<name>A0A512C137_9HYPH</name>
<accession>A0A512C137</accession>
<comment type="caution">
    <text evidence="3">The sequence shown here is derived from an EMBL/GenBank/DDBJ whole genome shotgun (WGS) entry which is preliminary data.</text>
</comment>
<dbReference type="EMBL" id="BJYU01000135">
    <property type="protein sequence ID" value="GEO17913.1"/>
    <property type="molecule type" value="Genomic_DNA"/>
</dbReference>
<dbReference type="GO" id="GO:0015293">
    <property type="term" value="F:symporter activity"/>
    <property type="evidence" value="ECO:0007669"/>
    <property type="project" value="UniProtKB-KW"/>
</dbReference>
<dbReference type="AlphaFoldDB" id="A0A512C137"/>
<evidence type="ECO:0000259" key="2">
    <source>
        <dbReference type="Pfam" id="PF22776"/>
    </source>
</evidence>